<name>A0ABR0S7Y5_9HYPO</name>
<evidence type="ECO:0000256" key="1">
    <source>
        <dbReference type="ARBA" id="ARBA00001971"/>
    </source>
</evidence>
<protein>
    <submittedName>
        <fullName evidence="11">Cytochrome P450 monooxygenase AKT7</fullName>
    </submittedName>
</protein>
<accession>A0ABR0S7Y5</accession>
<feature type="transmembrane region" description="Helical" evidence="10">
    <location>
        <begin position="34"/>
        <end position="54"/>
    </location>
</feature>
<keyword evidence="4 8" id="KW-0479">Metal-binding</keyword>
<keyword evidence="3 8" id="KW-0349">Heme</keyword>
<evidence type="ECO:0000256" key="10">
    <source>
        <dbReference type="SAM" id="Phobius"/>
    </source>
</evidence>
<dbReference type="InterPro" id="IPR050121">
    <property type="entry name" value="Cytochrome_P450_monoxygenase"/>
</dbReference>
<evidence type="ECO:0000256" key="4">
    <source>
        <dbReference type="ARBA" id="ARBA00022723"/>
    </source>
</evidence>
<dbReference type="EMBL" id="JAVFKD010000016">
    <property type="protein sequence ID" value="KAK5988283.1"/>
    <property type="molecule type" value="Genomic_DNA"/>
</dbReference>
<evidence type="ECO:0000256" key="9">
    <source>
        <dbReference type="SAM" id="MobiDB-lite"/>
    </source>
</evidence>
<evidence type="ECO:0000256" key="6">
    <source>
        <dbReference type="ARBA" id="ARBA00023004"/>
    </source>
</evidence>
<dbReference type="Proteomes" id="UP001338125">
    <property type="component" value="Unassembled WGS sequence"/>
</dbReference>
<dbReference type="PANTHER" id="PTHR24305">
    <property type="entry name" value="CYTOCHROME P450"/>
    <property type="match status" value="1"/>
</dbReference>
<feature type="region of interest" description="Disordered" evidence="9">
    <location>
        <begin position="494"/>
        <end position="513"/>
    </location>
</feature>
<dbReference type="PANTHER" id="PTHR24305:SF237">
    <property type="entry name" value="CYTOCHROME P450 MONOOXYGENASE ATNE-RELATED"/>
    <property type="match status" value="1"/>
</dbReference>
<evidence type="ECO:0000313" key="11">
    <source>
        <dbReference type="EMBL" id="KAK5988283.1"/>
    </source>
</evidence>
<dbReference type="PRINTS" id="PR00385">
    <property type="entry name" value="P450"/>
</dbReference>
<keyword evidence="10" id="KW-1133">Transmembrane helix</keyword>
<dbReference type="Gene3D" id="1.10.630.10">
    <property type="entry name" value="Cytochrome P450"/>
    <property type="match status" value="1"/>
</dbReference>
<keyword evidence="6 8" id="KW-0408">Iron</keyword>
<sequence length="541" mass="61363">MASQLLMNTTFGGVMDIHHSAVPILMPWAACPSILAWMMLPFASIILYCVYELYFHPLAKYPGPLLAKFTILRATYHAWKEDIHLDMFHCHQKYGPIVRYAPDFVLFDTPSAIKDIYGTKSNTWKHHNFATLSPKSVNLFTAHDKKEHAKRRRLVGPSFSDNNMQRFEKNLIHHCQTLCEQLYPSRERHERTDSWGPAMNMSDWCRYLAFDVISEFLFGITGNLLQSNEWRHMEHSVADHSRRNAVLLWLPILMVGRLDKILYKDAVEGTKKLWQWIQYAVERSAACNATESLFSRLTGAKDKETGTSLTDEQIRSELGVAVVAGMDTTASAISALLFYLSRNKQIYDRLTAEIRGAFGSIDEIRHGKQLKSCTYLHACIEETLRMTPPVGSSTWREVGPGGENVDGHFIPKGCCVGTSIYSIHHNEAYFSKPHEFIPERWLPDSDILATKSACLAFSSGSRSCIGRPLAYSEFQLTVTLLIWTHDFRAVPGTRGKLGGGRMPHQGESPVGRANPNEFQLQERIISVSEGPLLQFRPRKLQ</sequence>
<organism evidence="11 12">
    <name type="scientific">Cladobotryum mycophilum</name>
    <dbReference type="NCBI Taxonomy" id="491253"/>
    <lineage>
        <taxon>Eukaryota</taxon>
        <taxon>Fungi</taxon>
        <taxon>Dikarya</taxon>
        <taxon>Ascomycota</taxon>
        <taxon>Pezizomycotina</taxon>
        <taxon>Sordariomycetes</taxon>
        <taxon>Hypocreomycetidae</taxon>
        <taxon>Hypocreales</taxon>
        <taxon>Hypocreaceae</taxon>
        <taxon>Cladobotryum</taxon>
    </lineage>
</organism>
<evidence type="ECO:0000256" key="2">
    <source>
        <dbReference type="ARBA" id="ARBA00010617"/>
    </source>
</evidence>
<keyword evidence="10" id="KW-0472">Membrane</keyword>
<evidence type="ECO:0000256" key="7">
    <source>
        <dbReference type="ARBA" id="ARBA00023033"/>
    </source>
</evidence>
<dbReference type="PROSITE" id="PS00086">
    <property type="entry name" value="CYTOCHROME_P450"/>
    <property type="match status" value="1"/>
</dbReference>
<gene>
    <name evidence="11" type="ORF">PT974_12427</name>
</gene>
<comment type="similarity">
    <text evidence="2 8">Belongs to the cytochrome P450 family.</text>
</comment>
<proteinExistence type="inferred from homology"/>
<dbReference type="InterPro" id="IPR001128">
    <property type="entry name" value="Cyt_P450"/>
</dbReference>
<keyword evidence="5 8" id="KW-0560">Oxidoreductase</keyword>
<evidence type="ECO:0000256" key="3">
    <source>
        <dbReference type="ARBA" id="ARBA00022617"/>
    </source>
</evidence>
<dbReference type="SUPFAM" id="SSF48264">
    <property type="entry name" value="Cytochrome P450"/>
    <property type="match status" value="1"/>
</dbReference>
<dbReference type="CDD" id="cd11061">
    <property type="entry name" value="CYP67-like"/>
    <property type="match status" value="1"/>
</dbReference>
<dbReference type="GO" id="GO:0004497">
    <property type="term" value="F:monooxygenase activity"/>
    <property type="evidence" value="ECO:0007669"/>
    <property type="project" value="UniProtKB-KW"/>
</dbReference>
<evidence type="ECO:0000256" key="5">
    <source>
        <dbReference type="ARBA" id="ARBA00023002"/>
    </source>
</evidence>
<dbReference type="Pfam" id="PF00067">
    <property type="entry name" value="p450"/>
    <property type="match status" value="1"/>
</dbReference>
<dbReference type="InterPro" id="IPR002401">
    <property type="entry name" value="Cyt_P450_E_grp-I"/>
</dbReference>
<dbReference type="InterPro" id="IPR036396">
    <property type="entry name" value="Cyt_P450_sf"/>
</dbReference>
<dbReference type="InterPro" id="IPR017972">
    <property type="entry name" value="Cyt_P450_CS"/>
</dbReference>
<dbReference type="PRINTS" id="PR00463">
    <property type="entry name" value="EP450I"/>
</dbReference>
<keyword evidence="10" id="KW-0812">Transmembrane</keyword>
<comment type="cofactor">
    <cofactor evidence="1">
        <name>heme</name>
        <dbReference type="ChEBI" id="CHEBI:30413"/>
    </cofactor>
</comment>
<keyword evidence="12" id="KW-1185">Reference proteome</keyword>
<keyword evidence="7 8" id="KW-0503">Monooxygenase</keyword>
<reference evidence="11 12" key="1">
    <citation type="submission" date="2024-01" db="EMBL/GenBank/DDBJ databases">
        <title>Complete genome of Cladobotryum mycophilum ATHUM6906.</title>
        <authorList>
            <person name="Christinaki A.C."/>
            <person name="Myridakis A.I."/>
            <person name="Kouvelis V.N."/>
        </authorList>
    </citation>
    <scope>NUCLEOTIDE SEQUENCE [LARGE SCALE GENOMIC DNA]</scope>
    <source>
        <strain evidence="11 12">ATHUM6906</strain>
    </source>
</reference>
<evidence type="ECO:0000256" key="8">
    <source>
        <dbReference type="RuleBase" id="RU000461"/>
    </source>
</evidence>
<comment type="caution">
    <text evidence="11">The sequence shown here is derived from an EMBL/GenBank/DDBJ whole genome shotgun (WGS) entry which is preliminary data.</text>
</comment>
<evidence type="ECO:0000313" key="12">
    <source>
        <dbReference type="Proteomes" id="UP001338125"/>
    </source>
</evidence>